<gene>
    <name evidence="10" type="ORF">HERILL_LOCUS7477</name>
</gene>
<proteinExistence type="inferred from homology"/>
<comment type="subcellular location">
    <subcellularLocation>
        <location evidence="1">Nucleus</location>
    </subcellularLocation>
</comment>
<feature type="compositionally biased region" description="Basic and acidic residues" evidence="9">
    <location>
        <begin position="165"/>
        <end position="179"/>
    </location>
</feature>
<keyword evidence="4" id="KW-0805">Transcription regulation</keyword>
<evidence type="ECO:0000256" key="1">
    <source>
        <dbReference type="ARBA" id="ARBA00004123"/>
    </source>
</evidence>
<organism evidence="10 11">
    <name type="scientific">Hermetia illucens</name>
    <name type="common">Black soldier fly</name>
    <dbReference type="NCBI Taxonomy" id="343691"/>
    <lineage>
        <taxon>Eukaryota</taxon>
        <taxon>Metazoa</taxon>
        <taxon>Ecdysozoa</taxon>
        <taxon>Arthropoda</taxon>
        <taxon>Hexapoda</taxon>
        <taxon>Insecta</taxon>
        <taxon>Pterygota</taxon>
        <taxon>Neoptera</taxon>
        <taxon>Endopterygota</taxon>
        <taxon>Diptera</taxon>
        <taxon>Brachycera</taxon>
        <taxon>Stratiomyomorpha</taxon>
        <taxon>Stratiomyidae</taxon>
        <taxon>Hermetiinae</taxon>
        <taxon>Hermetia</taxon>
    </lineage>
</organism>
<sequence>MLPGRLGVPLSQENKLWLSWHDSTWIPILNPTNIMDYFSQKSNIFYDRTCNNENVRMQRLGLDQLTNMTGIEYILLHVAEPILYVIRKQHRHSPTEVTPLADYYIIAGVVYQAPDLANVFNSRILSAVTHLQSAFEEASSYSRYHPNKGYSWDFSANKALSDKSKAASKKDASSNKEEPGSLFQRQRVDMLLGELLRKFPPPMPPQFQQQQQPQQAGAAGAQNQTGTSNQVKTEPQSQDQQNSTIKQEPIDNPSSNNPAPAETSPAPVMDIKTEPSEMKPPPEKKMKI</sequence>
<feature type="compositionally biased region" description="Polar residues" evidence="9">
    <location>
        <begin position="223"/>
        <end position="258"/>
    </location>
</feature>
<dbReference type="InterPro" id="IPR016820">
    <property type="entry name" value="Mediator_Med6_met/pln"/>
</dbReference>
<dbReference type="PANTHER" id="PTHR13104">
    <property type="entry name" value="MED-6-RELATED"/>
    <property type="match status" value="1"/>
</dbReference>
<evidence type="ECO:0000256" key="6">
    <source>
        <dbReference type="ARBA" id="ARBA00023163"/>
    </source>
</evidence>
<dbReference type="OrthoDB" id="344220at2759"/>
<reference evidence="10 11" key="1">
    <citation type="submission" date="2020-11" db="EMBL/GenBank/DDBJ databases">
        <authorList>
            <person name="Wallbank WR R."/>
            <person name="Pardo Diaz C."/>
            <person name="Kozak K."/>
            <person name="Martin S."/>
            <person name="Jiggins C."/>
            <person name="Moest M."/>
            <person name="Warren A I."/>
            <person name="Generalovic N T."/>
            <person name="Byers J.R.P. K."/>
            <person name="Montejo-Kovacevich G."/>
            <person name="Yen C E."/>
        </authorList>
    </citation>
    <scope>NUCLEOTIDE SEQUENCE [LARGE SCALE GENOMIC DNA]</scope>
</reference>
<keyword evidence="5" id="KW-0010">Activator</keyword>
<feature type="compositionally biased region" description="Basic and acidic residues" evidence="9">
    <location>
        <begin position="271"/>
        <end position="288"/>
    </location>
</feature>
<feature type="compositionally biased region" description="Low complexity" evidence="9">
    <location>
        <begin position="206"/>
        <end position="222"/>
    </location>
</feature>
<dbReference type="GO" id="GO:0006357">
    <property type="term" value="P:regulation of transcription by RNA polymerase II"/>
    <property type="evidence" value="ECO:0007669"/>
    <property type="project" value="InterPro"/>
</dbReference>
<evidence type="ECO:0000256" key="9">
    <source>
        <dbReference type="SAM" id="MobiDB-lite"/>
    </source>
</evidence>
<evidence type="ECO:0000256" key="8">
    <source>
        <dbReference type="ARBA" id="ARBA00031259"/>
    </source>
</evidence>
<evidence type="ECO:0000313" key="11">
    <source>
        <dbReference type="Proteomes" id="UP000594454"/>
    </source>
</evidence>
<dbReference type="InterPro" id="IPR007018">
    <property type="entry name" value="Mediator_Med6"/>
</dbReference>
<feature type="region of interest" description="Disordered" evidence="9">
    <location>
        <begin position="197"/>
        <end position="288"/>
    </location>
</feature>
<keyword evidence="7" id="KW-0539">Nucleus</keyword>
<dbReference type="FunCoup" id="A0A7R8UPU4">
    <property type="interactions" value="2568"/>
</dbReference>
<dbReference type="Proteomes" id="UP000594454">
    <property type="component" value="Chromosome 3"/>
</dbReference>
<dbReference type="PIRSF" id="PIRSF023869">
    <property type="entry name" value="Mediator_MED6_meta/pln"/>
    <property type="match status" value="1"/>
</dbReference>
<evidence type="ECO:0000313" key="10">
    <source>
        <dbReference type="EMBL" id="CAD7084590.1"/>
    </source>
</evidence>
<dbReference type="GO" id="GO:0016592">
    <property type="term" value="C:mediator complex"/>
    <property type="evidence" value="ECO:0007669"/>
    <property type="project" value="InterPro"/>
</dbReference>
<dbReference type="InterPro" id="IPR038566">
    <property type="entry name" value="Mediator_Med6_sf"/>
</dbReference>
<dbReference type="Gene3D" id="3.10.450.580">
    <property type="entry name" value="Mediator complex, subunit Med6"/>
    <property type="match status" value="1"/>
</dbReference>
<dbReference type="AlphaFoldDB" id="A0A7R8UPU4"/>
<dbReference type="GO" id="GO:0003712">
    <property type="term" value="F:transcription coregulator activity"/>
    <property type="evidence" value="ECO:0007669"/>
    <property type="project" value="InterPro"/>
</dbReference>
<accession>A0A7R8UPU4</accession>
<keyword evidence="6" id="KW-0804">Transcription</keyword>
<keyword evidence="11" id="KW-1185">Reference proteome</keyword>
<evidence type="ECO:0000256" key="2">
    <source>
        <dbReference type="ARBA" id="ARBA00007526"/>
    </source>
</evidence>
<evidence type="ECO:0000256" key="3">
    <source>
        <dbReference type="ARBA" id="ARBA00020634"/>
    </source>
</evidence>
<name>A0A7R8UPU4_HERIL</name>
<dbReference type="OMA" id="KKDMKPP"/>
<dbReference type="InParanoid" id="A0A7R8UPU4"/>
<evidence type="ECO:0000256" key="4">
    <source>
        <dbReference type="ARBA" id="ARBA00023015"/>
    </source>
</evidence>
<evidence type="ECO:0000256" key="7">
    <source>
        <dbReference type="ARBA" id="ARBA00023242"/>
    </source>
</evidence>
<evidence type="ECO:0000256" key="5">
    <source>
        <dbReference type="ARBA" id="ARBA00023159"/>
    </source>
</evidence>
<feature type="region of interest" description="Disordered" evidence="9">
    <location>
        <begin position="165"/>
        <end position="185"/>
    </location>
</feature>
<protein>
    <recommendedName>
        <fullName evidence="3">Mediator of RNA polymerase II transcription subunit 6</fullName>
    </recommendedName>
    <alternativeName>
        <fullName evidence="8">Mediator complex subunit 6</fullName>
    </alternativeName>
</protein>
<dbReference type="Pfam" id="PF04934">
    <property type="entry name" value="Med6"/>
    <property type="match status" value="1"/>
</dbReference>
<comment type="similarity">
    <text evidence="2">Belongs to the Mediator complex subunit 6 family.</text>
</comment>
<dbReference type="EMBL" id="LR899011">
    <property type="protein sequence ID" value="CAD7084590.1"/>
    <property type="molecule type" value="Genomic_DNA"/>
</dbReference>